<name>A0AAW0Z3Z8_9TREE</name>
<proteinExistence type="predicted"/>
<dbReference type="GeneID" id="92178017"/>
<organism evidence="2 3">
    <name type="scientific">Kwoniella newhampshirensis</name>
    <dbReference type="NCBI Taxonomy" id="1651941"/>
    <lineage>
        <taxon>Eukaryota</taxon>
        <taxon>Fungi</taxon>
        <taxon>Dikarya</taxon>
        <taxon>Basidiomycota</taxon>
        <taxon>Agaricomycotina</taxon>
        <taxon>Tremellomycetes</taxon>
        <taxon>Tremellales</taxon>
        <taxon>Cryptococcaceae</taxon>
        <taxon>Kwoniella</taxon>
    </lineage>
</organism>
<reference evidence="2 3" key="1">
    <citation type="journal article" date="2024" name="bioRxiv">
        <title>Comparative genomics of Cryptococcus and Kwoniella reveals pathogenesis evolution and contrasting karyotype dynamics via intercentromeric recombination or chromosome fusion.</title>
        <authorList>
            <person name="Coelho M.A."/>
            <person name="David-Palma M."/>
            <person name="Shea T."/>
            <person name="Bowers K."/>
            <person name="McGinley-Smith S."/>
            <person name="Mohammad A.W."/>
            <person name="Gnirke A."/>
            <person name="Yurkov A.M."/>
            <person name="Nowrousian M."/>
            <person name="Sun S."/>
            <person name="Cuomo C.A."/>
            <person name="Heitman J."/>
        </authorList>
    </citation>
    <scope>NUCLEOTIDE SEQUENCE [LARGE SCALE GENOMIC DNA]</scope>
    <source>
        <strain evidence="2 3">CBS 13917</strain>
    </source>
</reference>
<sequence length="610" mass="67691">MAPSTYAFQKVSFSNPRSIAVGTSVKALKWESFSNGTIEVENIPSSNAILIVIKQGHHTLLSRIFPHTTSFSGSNAPYRRITYTAKQAAFRYDWPIELLPTQKKTQETFQISCSSPNAFQTLLDTLRPCFTLQPSATGTAARIKAPRSNSSQIEASNNNPQPNHDPKQTTLNFSSLQKASQSKIPPPPKKAKATLETQRLIRGSQSIGSVSDRPEAPVTTTVSPDGPPEDPTSELKRKLLEGFKPPATLSAPVYDRNSGSFTEKDGNSHEVGPATSQTPSSVIPFSYTDLAPKKDTPFTSSNSATTTLATFENSATAAARFQLLDQETQIQDDSQSQVTPSWPNSQRSVPASNPPDMSNFRDLITLSPILGYQPLVQVETQVNPEPPVTKRNYDTSSGSYVTANETLERYTPILTDEAQRAVNEAKRHEDDLEMEDEGMTVQSGFGVEAFGPNVQPMTLDSTLIPGPSSLTLPYGQGMYCLDRQDLEKLVEDVLLEYGFETLCANVSEILNRHREERDYAYHSQSFQASDQAHGYHEEDPSASYRGHSEQADARYLEVEYESQHPEECEINSQRYERSDKRRRIDEESTMAGREVYDDIEEEDTNGFEAQ</sequence>
<protein>
    <recommendedName>
        <fullName evidence="4">Inheritance of peroxisomes protein 1</fullName>
    </recommendedName>
</protein>
<gene>
    <name evidence="2" type="ORF">IAR55_000757</name>
</gene>
<feature type="region of interest" description="Disordered" evidence="1">
    <location>
        <begin position="521"/>
        <end position="610"/>
    </location>
</feature>
<feature type="compositionally biased region" description="Polar residues" evidence="1">
    <location>
        <begin position="274"/>
        <end position="283"/>
    </location>
</feature>
<dbReference type="Proteomes" id="UP001388673">
    <property type="component" value="Unassembled WGS sequence"/>
</dbReference>
<feature type="compositionally biased region" description="Polar residues" evidence="1">
    <location>
        <begin position="147"/>
        <end position="176"/>
    </location>
</feature>
<comment type="caution">
    <text evidence="2">The sequence shown here is derived from an EMBL/GenBank/DDBJ whole genome shotgun (WGS) entry which is preliminary data.</text>
</comment>
<feature type="region of interest" description="Disordered" evidence="1">
    <location>
        <begin position="329"/>
        <end position="355"/>
    </location>
</feature>
<accession>A0AAW0Z3Z8</accession>
<feature type="compositionally biased region" description="Basic and acidic residues" evidence="1">
    <location>
        <begin position="546"/>
        <end position="567"/>
    </location>
</feature>
<feature type="region of interest" description="Disordered" evidence="1">
    <location>
        <begin position="139"/>
        <end position="288"/>
    </location>
</feature>
<evidence type="ECO:0000313" key="2">
    <source>
        <dbReference type="EMBL" id="KAK8865613.1"/>
    </source>
</evidence>
<keyword evidence="3" id="KW-1185">Reference proteome</keyword>
<feature type="compositionally biased region" description="Polar residues" evidence="1">
    <location>
        <begin position="329"/>
        <end position="351"/>
    </location>
</feature>
<evidence type="ECO:0000256" key="1">
    <source>
        <dbReference type="SAM" id="MobiDB-lite"/>
    </source>
</evidence>
<dbReference type="EMBL" id="JBCAWK010000002">
    <property type="protein sequence ID" value="KAK8865613.1"/>
    <property type="molecule type" value="Genomic_DNA"/>
</dbReference>
<dbReference type="AlphaFoldDB" id="A0AAW0Z3Z8"/>
<feature type="compositionally biased region" description="Acidic residues" evidence="1">
    <location>
        <begin position="597"/>
        <end position="610"/>
    </location>
</feature>
<dbReference type="RefSeq" id="XP_066805092.1">
    <property type="nucleotide sequence ID" value="XM_066943891.1"/>
</dbReference>
<evidence type="ECO:0008006" key="4">
    <source>
        <dbReference type="Google" id="ProtNLM"/>
    </source>
</evidence>
<feature type="compositionally biased region" description="Basic and acidic residues" evidence="1">
    <location>
        <begin position="574"/>
        <end position="586"/>
    </location>
</feature>
<dbReference type="KEGG" id="kne:92178017"/>
<evidence type="ECO:0000313" key="3">
    <source>
        <dbReference type="Proteomes" id="UP001388673"/>
    </source>
</evidence>